<accession>A0A645GAA6</accession>
<dbReference type="AlphaFoldDB" id="A0A645GAA6"/>
<dbReference type="EMBL" id="VSSQ01068871">
    <property type="protein sequence ID" value="MPN21004.1"/>
    <property type="molecule type" value="Genomic_DNA"/>
</dbReference>
<reference evidence="2" key="1">
    <citation type="submission" date="2019-08" db="EMBL/GenBank/DDBJ databases">
        <authorList>
            <person name="Kucharzyk K."/>
            <person name="Murdoch R.W."/>
            <person name="Higgins S."/>
            <person name="Loffler F."/>
        </authorList>
    </citation>
    <scope>NUCLEOTIDE SEQUENCE</scope>
</reference>
<feature type="compositionally biased region" description="Basic and acidic residues" evidence="1">
    <location>
        <begin position="44"/>
        <end position="60"/>
    </location>
</feature>
<sequence length="131" mass="13374">MAASKAAVVIEDATVDEFAQSGSGQATGRAADHGAEECTEDTAEDHARRTGDDADGHADLDTGQATGSTADTTTDGADDADGLAGTIAGGDTCRVTVWALNIHCLTPVDEKDARNQRTPFLALADLNGIRS</sequence>
<proteinExistence type="predicted"/>
<evidence type="ECO:0000313" key="2">
    <source>
        <dbReference type="EMBL" id="MPN21004.1"/>
    </source>
</evidence>
<feature type="region of interest" description="Disordered" evidence="1">
    <location>
        <begin position="1"/>
        <end position="85"/>
    </location>
</feature>
<evidence type="ECO:0000256" key="1">
    <source>
        <dbReference type="SAM" id="MobiDB-lite"/>
    </source>
</evidence>
<feature type="compositionally biased region" description="Low complexity" evidence="1">
    <location>
        <begin position="61"/>
        <end position="75"/>
    </location>
</feature>
<comment type="caution">
    <text evidence="2">The sequence shown here is derived from an EMBL/GenBank/DDBJ whole genome shotgun (WGS) entry which is preliminary data.</text>
</comment>
<protein>
    <submittedName>
        <fullName evidence="2">Uncharacterized protein</fullName>
    </submittedName>
</protein>
<organism evidence="2">
    <name type="scientific">bioreactor metagenome</name>
    <dbReference type="NCBI Taxonomy" id="1076179"/>
    <lineage>
        <taxon>unclassified sequences</taxon>
        <taxon>metagenomes</taxon>
        <taxon>ecological metagenomes</taxon>
    </lineage>
</organism>
<name>A0A645GAA6_9ZZZZ</name>
<gene>
    <name evidence="2" type="ORF">SDC9_168383</name>
</gene>